<protein>
    <recommendedName>
        <fullName evidence="2">Asparagine synthetase domain-containing protein</fullName>
    </recommendedName>
</protein>
<proteinExistence type="predicted"/>
<dbReference type="InterPro" id="IPR001962">
    <property type="entry name" value="Asn_synthase"/>
</dbReference>
<evidence type="ECO:0000313" key="4">
    <source>
        <dbReference type="Proteomes" id="UP000572680"/>
    </source>
</evidence>
<evidence type="ECO:0000256" key="1">
    <source>
        <dbReference type="SAM" id="MobiDB-lite"/>
    </source>
</evidence>
<dbReference type="InterPro" id="IPR014729">
    <property type="entry name" value="Rossmann-like_a/b/a_fold"/>
</dbReference>
<dbReference type="RefSeq" id="WP_182842823.1">
    <property type="nucleotide sequence ID" value="NZ_BAAALP010000002.1"/>
</dbReference>
<sequence length="611" mass="66518">MRAYLAVVAVDRGRPVPRRVIEAAERAVHEAVPVPADVLTADRWASEDGAVTLLAWANEPEHALLPRPLRREGGRALGYCGYLADPDAGERALLAADRVGPVTETLGGCFSVFRAGPEGVEAATSIARVCPVYHAETGGARVIGTRALLVHLVARAIGSGAADPGVDPGVDLDVPALQPMIRHGFFTNDDTPFRGVRALPAATVLTARPGEPTETREVPTPVAEPAPGGPRRARARVADLAEALVASAAPLARHGEPVTLALSGGRDSRLMAAVLKAAGVPMTAATHGFADDPDVVLATRIARRLGIEHRVSLPATDDARDEVVVEHPFLRAYDIIRRCEGMTSAYERVNGWTPYSLTPRTSGSGGETLRGGFLYDQGDRSPAGIAGRVRTIFLSAERFCTPDANDRARAALRPWAERAERDGAGVLDRLYLYYRSGRWIVGSHTATLTNGPYYHPFFDNRVVREALALPPGWRASEEVVFRLIETLAPELADIPPEGKRWRFEENRPCGLRDVLAWRRRAAVVPRGRTSGFNWRKSYDDAFLKLLRDEVTAAPRELFDIVDEVKAKEHFAAVSGKWVLQTWHIYTLAVLLSGAWRESRPTLPKVRIPIPS</sequence>
<comment type="caution">
    <text evidence="3">The sequence shown here is derived from an EMBL/GenBank/DDBJ whole genome shotgun (WGS) entry which is preliminary data.</text>
</comment>
<dbReference type="EMBL" id="JACJIA010000002">
    <property type="protein sequence ID" value="MBA8950396.1"/>
    <property type="molecule type" value="Genomic_DNA"/>
</dbReference>
<feature type="region of interest" description="Disordered" evidence="1">
    <location>
        <begin position="208"/>
        <end position="231"/>
    </location>
</feature>
<name>A0A7W3QKH3_ACTNM</name>
<evidence type="ECO:0000259" key="2">
    <source>
        <dbReference type="Pfam" id="PF00733"/>
    </source>
</evidence>
<keyword evidence="4" id="KW-1185">Reference proteome</keyword>
<evidence type="ECO:0000313" key="3">
    <source>
        <dbReference type="EMBL" id="MBA8950396.1"/>
    </source>
</evidence>
<dbReference type="GO" id="GO:0006529">
    <property type="term" value="P:asparagine biosynthetic process"/>
    <property type="evidence" value="ECO:0007669"/>
    <property type="project" value="InterPro"/>
</dbReference>
<dbReference type="GO" id="GO:0004066">
    <property type="term" value="F:asparagine synthase (glutamine-hydrolyzing) activity"/>
    <property type="evidence" value="ECO:0007669"/>
    <property type="project" value="InterPro"/>
</dbReference>
<reference evidence="3 4" key="1">
    <citation type="submission" date="2020-08" db="EMBL/GenBank/DDBJ databases">
        <title>Genomic Encyclopedia of Type Strains, Phase IV (KMG-IV): sequencing the most valuable type-strain genomes for metagenomic binning, comparative biology and taxonomic classification.</title>
        <authorList>
            <person name="Goeker M."/>
        </authorList>
    </citation>
    <scope>NUCLEOTIDE SEQUENCE [LARGE SCALE GENOMIC DNA]</scope>
    <source>
        <strain evidence="3 4">DSM 44197</strain>
    </source>
</reference>
<dbReference type="Gene3D" id="3.40.50.620">
    <property type="entry name" value="HUPs"/>
    <property type="match status" value="1"/>
</dbReference>
<organism evidence="3 4">
    <name type="scientific">Actinomadura namibiensis</name>
    <dbReference type="NCBI Taxonomy" id="182080"/>
    <lineage>
        <taxon>Bacteria</taxon>
        <taxon>Bacillati</taxon>
        <taxon>Actinomycetota</taxon>
        <taxon>Actinomycetes</taxon>
        <taxon>Streptosporangiales</taxon>
        <taxon>Thermomonosporaceae</taxon>
        <taxon>Actinomadura</taxon>
    </lineage>
</organism>
<dbReference type="SUPFAM" id="SSF52402">
    <property type="entry name" value="Adenine nucleotide alpha hydrolases-like"/>
    <property type="match status" value="1"/>
</dbReference>
<dbReference type="AlphaFoldDB" id="A0A7W3QKH3"/>
<feature type="domain" description="Asparagine synthetase" evidence="2">
    <location>
        <begin position="240"/>
        <end position="322"/>
    </location>
</feature>
<accession>A0A7W3QKH3</accession>
<gene>
    <name evidence="3" type="ORF">HNR61_002009</name>
</gene>
<dbReference type="Pfam" id="PF00733">
    <property type="entry name" value="Asn_synthase"/>
    <property type="match status" value="1"/>
</dbReference>
<dbReference type="Proteomes" id="UP000572680">
    <property type="component" value="Unassembled WGS sequence"/>
</dbReference>